<dbReference type="AlphaFoldDB" id="A0A367X0Y6"/>
<gene>
    <name evidence="1" type="ORF">TH44_19535</name>
</gene>
<dbReference type="Proteomes" id="UP000252266">
    <property type="component" value="Unassembled WGS sequence"/>
</dbReference>
<sequence>MAMALVSVLRVRKRYVVRKFDFCTGGIDLATPICDEIITFPSDRTKKPRGISTAVFLVVGE</sequence>
<organism evidence="1 2">
    <name type="scientific">Thalassospira xiamenensis</name>
    <dbReference type="NCBI Taxonomy" id="220697"/>
    <lineage>
        <taxon>Bacteria</taxon>
        <taxon>Pseudomonadati</taxon>
        <taxon>Pseudomonadota</taxon>
        <taxon>Alphaproteobacteria</taxon>
        <taxon>Rhodospirillales</taxon>
        <taxon>Thalassospiraceae</taxon>
        <taxon>Thalassospira</taxon>
    </lineage>
</organism>
<evidence type="ECO:0000313" key="2">
    <source>
        <dbReference type="Proteomes" id="UP000252266"/>
    </source>
</evidence>
<evidence type="ECO:0000313" key="1">
    <source>
        <dbReference type="EMBL" id="RCK46332.1"/>
    </source>
</evidence>
<accession>A0A367X0Y6</accession>
<comment type="caution">
    <text evidence="1">The sequence shown here is derived from an EMBL/GenBank/DDBJ whole genome shotgun (WGS) entry which is preliminary data.</text>
</comment>
<reference evidence="1 2" key="1">
    <citation type="submission" date="2014-07" db="EMBL/GenBank/DDBJ databases">
        <title>Draft genome sequence of Thalassospira xiamenensis IB13.</title>
        <authorList>
            <person name="Lai Q."/>
            <person name="Shao Z."/>
        </authorList>
    </citation>
    <scope>NUCLEOTIDE SEQUENCE [LARGE SCALE GENOMIC DNA]</scope>
    <source>
        <strain evidence="1 2">IB13</strain>
    </source>
</reference>
<proteinExistence type="predicted"/>
<name>A0A367X0Y6_9PROT</name>
<dbReference type="EMBL" id="JPWJ01000012">
    <property type="protein sequence ID" value="RCK46332.1"/>
    <property type="molecule type" value="Genomic_DNA"/>
</dbReference>
<protein>
    <submittedName>
        <fullName evidence="1">Uncharacterized protein</fullName>
    </submittedName>
</protein>